<comment type="caution">
    <text evidence="8">The sequence shown here is derived from an EMBL/GenBank/DDBJ whole genome shotgun (WGS) entry which is preliminary data.</text>
</comment>
<reference evidence="9" key="1">
    <citation type="journal article" date="2019" name="Int. J. Syst. Evol. Microbiol.">
        <title>The Global Catalogue of Microorganisms (GCM) 10K type strain sequencing project: providing services to taxonomists for standard genome sequencing and annotation.</title>
        <authorList>
            <consortium name="The Broad Institute Genomics Platform"/>
            <consortium name="The Broad Institute Genome Sequencing Center for Infectious Disease"/>
            <person name="Wu L."/>
            <person name="Ma J."/>
        </authorList>
    </citation>
    <scope>NUCLEOTIDE SEQUENCE [LARGE SCALE GENOMIC DNA]</scope>
    <source>
        <strain evidence="9">NBRC 103632</strain>
    </source>
</reference>
<protein>
    <submittedName>
        <fullName evidence="8">Zinc-binding dehydrogenase</fullName>
    </submittedName>
</protein>
<dbReference type="RefSeq" id="WP_380805894.1">
    <property type="nucleotide sequence ID" value="NZ_JBHSFZ010000044.1"/>
</dbReference>
<evidence type="ECO:0000256" key="3">
    <source>
        <dbReference type="ARBA" id="ARBA00022723"/>
    </source>
</evidence>
<comment type="similarity">
    <text evidence="2 6">Belongs to the zinc-containing alcohol dehydrogenase family.</text>
</comment>
<dbReference type="Pfam" id="PF08240">
    <property type="entry name" value="ADH_N"/>
    <property type="match status" value="1"/>
</dbReference>
<dbReference type="Proteomes" id="UP001595957">
    <property type="component" value="Unassembled WGS sequence"/>
</dbReference>
<dbReference type="EMBL" id="JBHSFZ010000044">
    <property type="protein sequence ID" value="MFC4595569.1"/>
    <property type="molecule type" value="Genomic_DNA"/>
</dbReference>
<evidence type="ECO:0000256" key="4">
    <source>
        <dbReference type="ARBA" id="ARBA00022833"/>
    </source>
</evidence>
<dbReference type="Gene3D" id="3.90.180.10">
    <property type="entry name" value="Medium-chain alcohol dehydrogenases, catalytic domain"/>
    <property type="match status" value="2"/>
</dbReference>
<keyword evidence="9" id="KW-1185">Reference proteome</keyword>
<accession>A0ABV9F5R4</accession>
<dbReference type="Gene3D" id="3.40.50.720">
    <property type="entry name" value="NAD(P)-binding Rossmann-like Domain"/>
    <property type="match status" value="1"/>
</dbReference>
<evidence type="ECO:0000256" key="5">
    <source>
        <dbReference type="ARBA" id="ARBA00023002"/>
    </source>
</evidence>
<keyword evidence="5" id="KW-0560">Oxidoreductase</keyword>
<name>A0ABV9F5R4_9SPHN</name>
<dbReference type="InterPro" id="IPR013154">
    <property type="entry name" value="ADH-like_N"/>
</dbReference>
<dbReference type="PROSITE" id="PS00059">
    <property type="entry name" value="ADH_ZINC"/>
    <property type="match status" value="1"/>
</dbReference>
<dbReference type="SMART" id="SM00829">
    <property type="entry name" value="PKS_ER"/>
    <property type="match status" value="1"/>
</dbReference>
<comment type="cofactor">
    <cofactor evidence="1 6">
        <name>Zn(2+)</name>
        <dbReference type="ChEBI" id="CHEBI:29105"/>
    </cofactor>
</comment>
<evidence type="ECO:0000259" key="7">
    <source>
        <dbReference type="SMART" id="SM00829"/>
    </source>
</evidence>
<evidence type="ECO:0000313" key="8">
    <source>
        <dbReference type="EMBL" id="MFC4595569.1"/>
    </source>
</evidence>
<evidence type="ECO:0000313" key="9">
    <source>
        <dbReference type="Proteomes" id="UP001595957"/>
    </source>
</evidence>
<dbReference type="InterPro" id="IPR013149">
    <property type="entry name" value="ADH-like_C"/>
</dbReference>
<keyword evidence="4 6" id="KW-0862">Zinc</keyword>
<dbReference type="InterPro" id="IPR020843">
    <property type="entry name" value="ER"/>
</dbReference>
<dbReference type="InterPro" id="IPR036291">
    <property type="entry name" value="NAD(P)-bd_dom_sf"/>
</dbReference>
<evidence type="ECO:0000256" key="2">
    <source>
        <dbReference type="ARBA" id="ARBA00008072"/>
    </source>
</evidence>
<dbReference type="SUPFAM" id="SSF51735">
    <property type="entry name" value="NAD(P)-binding Rossmann-fold domains"/>
    <property type="match status" value="1"/>
</dbReference>
<dbReference type="PANTHER" id="PTHR43350:SF19">
    <property type="entry name" value="D-GULOSIDE 3-DEHYDROGENASE"/>
    <property type="match status" value="1"/>
</dbReference>
<organism evidence="8 9">
    <name type="scientific">Sphingobium tyrosinilyticum</name>
    <dbReference type="NCBI Taxonomy" id="2715436"/>
    <lineage>
        <taxon>Bacteria</taxon>
        <taxon>Pseudomonadati</taxon>
        <taxon>Pseudomonadota</taxon>
        <taxon>Alphaproteobacteria</taxon>
        <taxon>Sphingomonadales</taxon>
        <taxon>Sphingomonadaceae</taxon>
        <taxon>Sphingobium</taxon>
    </lineage>
</organism>
<dbReference type="InterPro" id="IPR002328">
    <property type="entry name" value="ADH_Zn_CS"/>
</dbReference>
<dbReference type="PANTHER" id="PTHR43350">
    <property type="entry name" value="NAD-DEPENDENT ALCOHOL DEHYDROGENASE"/>
    <property type="match status" value="1"/>
</dbReference>
<dbReference type="Pfam" id="PF00107">
    <property type="entry name" value="ADH_zinc_N"/>
    <property type="match status" value="1"/>
</dbReference>
<proteinExistence type="inferred from homology"/>
<feature type="domain" description="Enoyl reductase (ER)" evidence="7">
    <location>
        <begin position="15"/>
        <end position="341"/>
    </location>
</feature>
<evidence type="ECO:0000256" key="6">
    <source>
        <dbReference type="RuleBase" id="RU361277"/>
    </source>
</evidence>
<gene>
    <name evidence="8" type="ORF">ACFO3E_15435</name>
</gene>
<dbReference type="InterPro" id="IPR011032">
    <property type="entry name" value="GroES-like_sf"/>
</dbReference>
<sequence>MEGTTMRVADFVDPGQVAARGDATRPSPEPGEVIVAVAACGICGSDLHMFRNGAYRDQLVRATPEGYHVPGHEFAGTIAAVGAGVEGWAVGDRVVGVTGFGGGMADYVAVPVNPFQLVPVPDGVDMIEAATTEQLADGLQMVRKATIQPGENVAVFGVGIIGLSVIQAIRARGIETGHVIAIDVHQARLDAARAHGATAAVNARDGDVFDQVAAITGTEEGYQGISARIGAVFDCAGYIKHMPGLPPLETALRLIDLNGGRIVCFGGYEDRMTIDFGPVIQKQPTIMGSNGYAAEELVEALAMMAEGKVDRSALVSHRFPITQAPEAFAAQCAPEAIKVMLTMDRN</sequence>
<keyword evidence="3 6" id="KW-0479">Metal-binding</keyword>
<evidence type="ECO:0000256" key="1">
    <source>
        <dbReference type="ARBA" id="ARBA00001947"/>
    </source>
</evidence>
<dbReference type="SUPFAM" id="SSF50129">
    <property type="entry name" value="GroES-like"/>
    <property type="match status" value="1"/>
</dbReference>